<feature type="non-terminal residue" evidence="2">
    <location>
        <position position="43"/>
    </location>
</feature>
<gene>
    <name evidence="2" type="ORF">FW784_04585</name>
</gene>
<evidence type="ECO:0000313" key="3">
    <source>
        <dbReference type="Proteomes" id="UP000323164"/>
    </source>
</evidence>
<dbReference type="EMBL" id="VTRV01000033">
    <property type="protein sequence ID" value="TZF90593.1"/>
    <property type="molecule type" value="Genomic_DNA"/>
</dbReference>
<organism evidence="2 3">
    <name type="scientific">Cognatilysobacter lacus</name>
    <dbReference type="NCBI Taxonomy" id="1643323"/>
    <lineage>
        <taxon>Bacteria</taxon>
        <taxon>Pseudomonadati</taxon>
        <taxon>Pseudomonadota</taxon>
        <taxon>Gammaproteobacteria</taxon>
        <taxon>Lysobacterales</taxon>
        <taxon>Lysobacteraceae</taxon>
        <taxon>Cognatilysobacter</taxon>
    </lineage>
</organism>
<dbReference type="AlphaFoldDB" id="A0A5D8Z951"/>
<sequence length="43" mass="4765">MSDTLRDQLLGLGFKPPAPVARPEKRDERRPPRPAGAPRGDSR</sequence>
<evidence type="ECO:0000313" key="2">
    <source>
        <dbReference type="EMBL" id="TZF90593.1"/>
    </source>
</evidence>
<name>A0A5D8Z951_9GAMM</name>
<feature type="region of interest" description="Disordered" evidence="1">
    <location>
        <begin position="1"/>
        <end position="43"/>
    </location>
</feature>
<proteinExistence type="predicted"/>
<feature type="compositionally biased region" description="Basic and acidic residues" evidence="1">
    <location>
        <begin position="22"/>
        <end position="31"/>
    </location>
</feature>
<dbReference type="Proteomes" id="UP000323164">
    <property type="component" value="Unassembled WGS sequence"/>
</dbReference>
<protein>
    <submittedName>
        <fullName evidence="2">DUF2058 domain-containing protein</fullName>
    </submittedName>
</protein>
<evidence type="ECO:0000256" key="1">
    <source>
        <dbReference type="SAM" id="MobiDB-lite"/>
    </source>
</evidence>
<comment type="caution">
    <text evidence="2">The sequence shown here is derived from an EMBL/GenBank/DDBJ whole genome shotgun (WGS) entry which is preliminary data.</text>
</comment>
<keyword evidence="3" id="KW-1185">Reference proteome</keyword>
<accession>A0A5D8Z951</accession>
<reference evidence="2 3" key="1">
    <citation type="submission" date="2019-08" db="EMBL/GenBank/DDBJ databases">
        <title>Draft genome sequence of Lysobacter sp. UKS-15.</title>
        <authorList>
            <person name="Im W.-T."/>
        </authorList>
    </citation>
    <scope>NUCLEOTIDE SEQUENCE [LARGE SCALE GENOMIC DNA]</scope>
    <source>
        <strain evidence="2 3">UKS-15</strain>
    </source>
</reference>